<feature type="chain" id="PRO_5030950763" evidence="2">
    <location>
        <begin position="20"/>
        <end position="133"/>
    </location>
</feature>
<dbReference type="InterPro" id="IPR045712">
    <property type="entry name" value="DUF6068"/>
</dbReference>
<gene>
    <name evidence="3" type="ORF">HMI49_41410</name>
</gene>
<dbReference type="PROSITE" id="PS51257">
    <property type="entry name" value="PROKAR_LIPOPROTEIN"/>
    <property type="match status" value="1"/>
</dbReference>
<name>A0A7Y4KTN4_9BACT</name>
<keyword evidence="4" id="KW-1185">Reference proteome</keyword>
<accession>A0A7Y4KTN4</accession>
<evidence type="ECO:0000313" key="3">
    <source>
        <dbReference type="EMBL" id="NOK39642.1"/>
    </source>
</evidence>
<evidence type="ECO:0000256" key="1">
    <source>
        <dbReference type="SAM" id="MobiDB-lite"/>
    </source>
</evidence>
<dbReference type="Proteomes" id="UP000563426">
    <property type="component" value="Unassembled WGS sequence"/>
</dbReference>
<keyword evidence="2" id="KW-0732">Signal</keyword>
<feature type="signal peptide" evidence="2">
    <location>
        <begin position="1"/>
        <end position="19"/>
    </location>
</feature>
<evidence type="ECO:0000256" key="2">
    <source>
        <dbReference type="SAM" id="SignalP"/>
    </source>
</evidence>
<protein>
    <submittedName>
        <fullName evidence="3">Uncharacterized protein</fullName>
    </submittedName>
</protein>
<dbReference type="EMBL" id="JABFJV010000533">
    <property type="protein sequence ID" value="NOK39642.1"/>
    <property type="molecule type" value="Genomic_DNA"/>
</dbReference>
<feature type="region of interest" description="Disordered" evidence="1">
    <location>
        <begin position="25"/>
        <end position="73"/>
    </location>
</feature>
<reference evidence="3 4" key="1">
    <citation type="submission" date="2020-05" db="EMBL/GenBank/DDBJ databases">
        <authorList>
            <person name="Whitworth D."/>
        </authorList>
    </citation>
    <scope>NUCLEOTIDE SEQUENCE [LARGE SCALE GENOMIC DNA]</scope>
    <source>
        <strain evidence="3 4">AB043B</strain>
    </source>
</reference>
<organism evidence="3 4">
    <name type="scientific">Corallococcus exercitus</name>
    <dbReference type="NCBI Taxonomy" id="2316736"/>
    <lineage>
        <taxon>Bacteria</taxon>
        <taxon>Pseudomonadati</taxon>
        <taxon>Myxococcota</taxon>
        <taxon>Myxococcia</taxon>
        <taxon>Myxococcales</taxon>
        <taxon>Cystobacterineae</taxon>
        <taxon>Myxococcaceae</taxon>
        <taxon>Corallococcus</taxon>
    </lineage>
</organism>
<sequence>MRRPLFRAPFLLCSALLLSTGCESMKPRAVSPSDGTTATEQPDASVPAQASVPDAGAPSPEETTATPSPWQHARVGDRVEYAFSAHRARPGSDTGVGVAGHVALEVVAVQAPWAWLTVTFTDDEGKPLAHPRL</sequence>
<evidence type="ECO:0000313" key="4">
    <source>
        <dbReference type="Proteomes" id="UP000563426"/>
    </source>
</evidence>
<proteinExistence type="predicted"/>
<feature type="non-terminal residue" evidence="3">
    <location>
        <position position="133"/>
    </location>
</feature>
<dbReference type="AlphaFoldDB" id="A0A7Y4KTN4"/>
<dbReference type="RefSeq" id="WP_244982303.1">
    <property type="nucleotide sequence ID" value="NZ_JABFJV010000533.1"/>
</dbReference>
<dbReference type="Pfam" id="PF19544">
    <property type="entry name" value="DUF6068"/>
    <property type="match status" value="1"/>
</dbReference>
<comment type="caution">
    <text evidence="3">The sequence shown here is derived from an EMBL/GenBank/DDBJ whole genome shotgun (WGS) entry which is preliminary data.</text>
</comment>
<feature type="compositionally biased region" description="Polar residues" evidence="1">
    <location>
        <begin position="33"/>
        <end position="42"/>
    </location>
</feature>
<feature type="compositionally biased region" description="Low complexity" evidence="1">
    <location>
        <begin position="57"/>
        <end position="69"/>
    </location>
</feature>